<keyword evidence="4 9" id="KW-0812">Transmembrane</keyword>
<evidence type="ECO:0000256" key="7">
    <source>
        <dbReference type="ARBA" id="ARBA00023128"/>
    </source>
</evidence>
<keyword evidence="14" id="KW-1185">Reference proteome</keyword>
<evidence type="ECO:0000256" key="2">
    <source>
        <dbReference type="ARBA" id="ARBA00006375"/>
    </source>
</evidence>
<feature type="repeat" description="Solcar" evidence="9">
    <location>
        <begin position="86"/>
        <end position="168"/>
    </location>
</feature>
<dbReference type="Gene3D" id="1.50.40.10">
    <property type="entry name" value="Mitochondrial carrier domain"/>
    <property type="match status" value="1"/>
</dbReference>
<keyword evidence="5" id="KW-0677">Repeat</keyword>
<dbReference type="InterPro" id="IPR050567">
    <property type="entry name" value="Mitochondrial_Carrier"/>
</dbReference>
<evidence type="ECO:0000256" key="5">
    <source>
        <dbReference type="ARBA" id="ARBA00022737"/>
    </source>
</evidence>
<dbReference type="AlphaFoldDB" id="A0A9N8ZSU2"/>
<evidence type="ECO:0000313" key="13">
    <source>
        <dbReference type="EMBL" id="CAG8505681.1"/>
    </source>
</evidence>
<dbReference type="Proteomes" id="UP000789570">
    <property type="component" value="Unassembled WGS sequence"/>
</dbReference>
<dbReference type="Pfam" id="PF00153">
    <property type="entry name" value="Mito_carr"/>
    <property type="match status" value="3"/>
</dbReference>
<keyword evidence="8 9" id="KW-0472">Membrane</keyword>
<feature type="repeat" description="Solcar" evidence="9">
    <location>
        <begin position="1"/>
        <end position="74"/>
    </location>
</feature>
<name>A0A9N8ZSU2_9GLOM</name>
<dbReference type="GO" id="GO:0022857">
    <property type="term" value="F:transmembrane transporter activity"/>
    <property type="evidence" value="ECO:0007669"/>
    <property type="project" value="TreeGrafter"/>
</dbReference>
<feature type="repeat" description="Solcar" evidence="9">
    <location>
        <begin position="178"/>
        <end position="292"/>
    </location>
</feature>
<feature type="transmembrane region" description="Helical" evidence="12">
    <location>
        <begin position="87"/>
        <end position="106"/>
    </location>
</feature>
<keyword evidence="6 12" id="KW-1133">Transmembrane helix</keyword>
<evidence type="ECO:0000256" key="8">
    <source>
        <dbReference type="ARBA" id="ARBA00023136"/>
    </source>
</evidence>
<feature type="region of interest" description="Disordered" evidence="11">
    <location>
        <begin position="399"/>
        <end position="434"/>
    </location>
</feature>
<comment type="caution">
    <text evidence="13">The sequence shown here is derived from an EMBL/GenBank/DDBJ whole genome shotgun (WGS) entry which is preliminary data.</text>
</comment>
<comment type="similarity">
    <text evidence="2 10">Belongs to the mitochondrial carrier (TC 2.A.29) family.</text>
</comment>
<keyword evidence="7" id="KW-0496">Mitochondrion</keyword>
<evidence type="ECO:0000256" key="10">
    <source>
        <dbReference type="RuleBase" id="RU000488"/>
    </source>
</evidence>
<feature type="non-terminal residue" evidence="13">
    <location>
        <position position="434"/>
    </location>
</feature>
<comment type="subcellular location">
    <subcellularLocation>
        <location evidence="1">Mitochondrion membrane</location>
        <topology evidence="1">Multi-pass membrane protein</topology>
    </subcellularLocation>
</comment>
<dbReference type="EMBL" id="CAJVPQ010000726">
    <property type="protein sequence ID" value="CAG8505681.1"/>
    <property type="molecule type" value="Genomic_DNA"/>
</dbReference>
<dbReference type="PANTHER" id="PTHR45624:SF10">
    <property type="entry name" value="SLC (SOLUTE CARRIER) HOMOLOG"/>
    <property type="match status" value="1"/>
</dbReference>
<evidence type="ECO:0000256" key="11">
    <source>
        <dbReference type="SAM" id="MobiDB-lite"/>
    </source>
</evidence>
<dbReference type="SUPFAM" id="SSF103506">
    <property type="entry name" value="Mitochondrial carrier"/>
    <property type="match status" value="1"/>
</dbReference>
<feature type="compositionally biased region" description="Low complexity" evidence="11">
    <location>
        <begin position="399"/>
        <end position="410"/>
    </location>
</feature>
<feature type="transmembrane region" description="Helical" evidence="12">
    <location>
        <begin position="54"/>
        <end position="75"/>
    </location>
</feature>
<proteinExistence type="inferred from homology"/>
<dbReference type="PROSITE" id="PS50920">
    <property type="entry name" value="SOLCAR"/>
    <property type="match status" value="3"/>
</dbReference>
<evidence type="ECO:0000256" key="4">
    <source>
        <dbReference type="ARBA" id="ARBA00022692"/>
    </source>
</evidence>
<dbReference type="InterPro" id="IPR023395">
    <property type="entry name" value="MCP_dom_sf"/>
</dbReference>
<keyword evidence="3 10" id="KW-0813">Transport</keyword>
<sequence>YISGVAGLLVGSPLDVLKVRLQTQGLHTSSIRTLTEMKQKEGMKSLLKGVESPIIGLALLNSILFASYGGIIRAFEKYDGKSPFVPTLSQVYFAGFGAGIACFLASTPTELVKCRTQAVVNSSTWNVFKSILFTKGIRGFYHGGLITIIRDAPGYGVYFWAYEGLKRVLGVTMANSSENVTKLLFAGGMAGILSWSSIYPLDVIKSRLQTQISLPPSSMNLNSILTLNPHLEELAPLVSENRPYYNGIIDCTIKSYRAEGISVFFRGMTPTLIRALPVNAVTFYIYEAMIKWLNGTQNRVQEPSRAVLCSQAIGPCFGSGDLVMGGTHANFNLDLGCSCKRQSYERHLITNHDRFSIDEYEIFKIIPKLNVRTNQNYTHNTRSSGRFSLLLSQNNYFSPQSSPISHNSHPIPTPHNPHNPHNTHAPPIPPRQIN</sequence>
<organism evidence="13 14">
    <name type="scientific">Funneliformis caledonium</name>
    <dbReference type="NCBI Taxonomy" id="1117310"/>
    <lineage>
        <taxon>Eukaryota</taxon>
        <taxon>Fungi</taxon>
        <taxon>Fungi incertae sedis</taxon>
        <taxon>Mucoromycota</taxon>
        <taxon>Glomeromycotina</taxon>
        <taxon>Glomeromycetes</taxon>
        <taxon>Glomerales</taxon>
        <taxon>Glomeraceae</taxon>
        <taxon>Funneliformis</taxon>
    </lineage>
</organism>
<evidence type="ECO:0000256" key="12">
    <source>
        <dbReference type="SAM" id="Phobius"/>
    </source>
</evidence>
<dbReference type="PANTHER" id="PTHR45624">
    <property type="entry name" value="MITOCHONDRIAL BASIC AMINO ACIDS TRANSPORTER-RELATED"/>
    <property type="match status" value="1"/>
</dbReference>
<protein>
    <submittedName>
        <fullName evidence="13">8101_t:CDS:1</fullName>
    </submittedName>
</protein>
<evidence type="ECO:0000256" key="3">
    <source>
        <dbReference type="ARBA" id="ARBA00022448"/>
    </source>
</evidence>
<dbReference type="GO" id="GO:0031966">
    <property type="term" value="C:mitochondrial membrane"/>
    <property type="evidence" value="ECO:0007669"/>
    <property type="project" value="UniProtKB-SubCell"/>
</dbReference>
<accession>A0A9N8ZSU2</accession>
<evidence type="ECO:0000256" key="6">
    <source>
        <dbReference type="ARBA" id="ARBA00022989"/>
    </source>
</evidence>
<dbReference type="OrthoDB" id="193856at2759"/>
<dbReference type="InterPro" id="IPR018108">
    <property type="entry name" value="MCP_transmembrane"/>
</dbReference>
<evidence type="ECO:0000256" key="1">
    <source>
        <dbReference type="ARBA" id="ARBA00004225"/>
    </source>
</evidence>
<evidence type="ECO:0000313" key="14">
    <source>
        <dbReference type="Proteomes" id="UP000789570"/>
    </source>
</evidence>
<evidence type="ECO:0000256" key="9">
    <source>
        <dbReference type="PROSITE-ProRule" id="PRU00282"/>
    </source>
</evidence>
<reference evidence="13" key="1">
    <citation type="submission" date="2021-06" db="EMBL/GenBank/DDBJ databases">
        <authorList>
            <person name="Kallberg Y."/>
            <person name="Tangrot J."/>
            <person name="Rosling A."/>
        </authorList>
    </citation>
    <scope>NUCLEOTIDE SEQUENCE</scope>
    <source>
        <strain evidence="13">UK204</strain>
    </source>
</reference>
<gene>
    <name evidence="13" type="ORF">FCALED_LOCUS3934</name>
</gene>